<protein>
    <submittedName>
        <fullName evidence="2">VOC family protein</fullName>
    </submittedName>
</protein>
<dbReference type="Gene3D" id="3.10.180.10">
    <property type="entry name" value="2,3-Dihydroxybiphenyl 1,2-Dioxygenase, domain 1"/>
    <property type="match status" value="1"/>
</dbReference>
<evidence type="ECO:0000313" key="3">
    <source>
        <dbReference type="Proteomes" id="UP000442244"/>
    </source>
</evidence>
<dbReference type="Proteomes" id="UP000442244">
    <property type="component" value="Unassembled WGS sequence"/>
</dbReference>
<dbReference type="PANTHER" id="PTHR40265">
    <property type="entry name" value="BLL2707 PROTEIN"/>
    <property type="match status" value="1"/>
</dbReference>
<reference evidence="2 3" key="1">
    <citation type="submission" date="2019-01" db="EMBL/GenBank/DDBJ databases">
        <title>Leuconostoc litchii sp. nov., a novel lactic acid bacterium isolated from lychee.</title>
        <authorList>
            <person name="Wang L.-T."/>
        </authorList>
    </citation>
    <scope>NUCLEOTIDE SEQUENCE [LARGE SCALE GENOMIC DNA]</scope>
    <source>
        <strain evidence="2 3">MB7</strain>
    </source>
</reference>
<comment type="caution">
    <text evidence="2">The sequence shown here is derived from an EMBL/GenBank/DDBJ whole genome shotgun (WGS) entry which is preliminary data.</text>
</comment>
<dbReference type="InterPro" id="IPR025870">
    <property type="entry name" value="Glyoxalase-like_dom"/>
</dbReference>
<proteinExistence type="predicted"/>
<dbReference type="PANTHER" id="PTHR40265:SF1">
    <property type="entry name" value="GLYOXALASE-LIKE DOMAIN-CONTAINING PROTEIN"/>
    <property type="match status" value="1"/>
</dbReference>
<dbReference type="Pfam" id="PF13468">
    <property type="entry name" value="Glyoxalase_3"/>
    <property type="match status" value="1"/>
</dbReference>
<name>A0A6P2CPR0_9LACO</name>
<organism evidence="2 3">
    <name type="scientific">Leuconostoc litchii</name>
    <dbReference type="NCBI Taxonomy" id="1981069"/>
    <lineage>
        <taxon>Bacteria</taxon>
        <taxon>Bacillati</taxon>
        <taxon>Bacillota</taxon>
        <taxon>Bacilli</taxon>
        <taxon>Lactobacillales</taxon>
        <taxon>Lactobacillaceae</taxon>
        <taxon>Leuconostoc</taxon>
    </lineage>
</organism>
<dbReference type="OrthoDB" id="9111355at2"/>
<dbReference type="SUPFAM" id="SSF54593">
    <property type="entry name" value="Glyoxalase/Bleomycin resistance protein/Dihydroxybiphenyl dioxygenase"/>
    <property type="match status" value="1"/>
</dbReference>
<evidence type="ECO:0000259" key="1">
    <source>
        <dbReference type="Pfam" id="PF13468"/>
    </source>
</evidence>
<dbReference type="AlphaFoldDB" id="A0A6P2CPR0"/>
<keyword evidence="3" id="KW-1185">Reference proteome</keyword>
<dbReference type="EMBL" id="SDGY01000008">
    <property type="protein sequence ID" value="TYC46104.1"/>
    <property type="molecule type" value="Genomic_DNA"/>
</dbReference>
<evidence type="ECO:0000313" key="2">
    <source>
        <dbReference type="EMBL" id="TYC46104.1"/>
    </source>
</evidence>
<sequence>MVLTNWDHTMVSVQKLDSGIKTFADNGIIFELGGRHDAWGTTNALGYFGINYIELVNVFDAQKANSFTRSSSSSAYDAVQDFNHQREQLNTVAIRTNDLEGIRQRLKQAGIAVGQILEGDRVDKQNQLIKWKTFFIDDDIEGLPYPFFIDWQQADTDRVVQLEKQGLIQQHPAGKLNVIKAVFEVNEPQKVSQQWANLIESFVIKKDGKFIVPIQDKIFEFVQGDANHLIALHISGAQSELHQKTISLGDAKFVFE</sequence>
<gene>
    <name evidence="2" type="ORF">ESZ47_08715</name>
</gene>
<feature type="domain" description="Glyoxalase-like" evidence="1">
    <location>
        <begin position="6"/>
        <end position="198"/>
    </location>
</feature>
<dbReference type="RefSeq" id="WP_148606599.1">
    <property type="nucleotide sequence ID" value="NZ_BSUV01000001.1"/>
</dbReference>
<dbReference type="InterPro" id="IPR029068">
    <property type="entry name" value="Glyas_Bleomycin-R_OHBP_Dase"/>
</dbReference>
<accession>A0A6P2CPR0</accession>